<keyword evidence="3" id="KW-0539">Nucleus</keyword>
<dbReference type="SUPFAM" id="SSF101941">
    <property type="entry name" value="NAC domain"/>
    <property type="match status" value="1"/>
</dbReference>
<evidence type="ECO:0000256" key="3">
    <source>
        <dbReference type="ARBA" id="ARBA00023242"/>
    </source>
</evidence>
<evidence type="ECO:0000256" key="1">
    <source>
        <dbReference type="ARBA" id="ARBA00023015"/>
    </source>
</evidence>
<protein>
    <recommendedName>
        <fullName evidence="5">NAC domain-containing protein</fullName>
    </recommendedName>
</protein>
<dbReference type="Gene3D" id="2.170.150.80">
    <property type="entry name" value="NAC domain"/>
    <property type="match status" value="1"/>
</dbReference>
<dbReference type="Pfam" id="PF02365">
    <property type="entry name" value="NAM"/>
    <property type="match status" value="1"/>
</dbReference>
<dbReference type="PANTHER" id="PTHR31744:SF77">
    <property type="entry name" value="PROTEIN FEZ"/>
    <property type="match status" value="1"/>
</dbReference>
<dbReference type="AlphaFoldDB" id="A0ABD3GSS6"/>
<reference evidence="6 7" key="1">
    <citation type="submission" date="2024-09" db="EMBL/GenBank/DDBJ databases">
        <title>Chromosome-scale assembly of Riccia sorocarpa.</title>
        <authorList>
            <person name="Paukszto L."/>
        </authorList>
    </citation>
    <scope>NUCLEOTIDE SEQUENCE [LARGE SCALE GENOMIC DNA]</scope>
    <source>
        <strain evidence="6">LP-2024</strain>
        <tissue evidence="6">Aerial parts of the thallus</tissue>
    </source>
</reference>
<dbReference type="PANTHER" id="PTHR31744">
    <property type="entry name" value="PROTEIN CUP-SHAPED COTYLEDON 2-RELATED"/>
    <property type="match status" value="1"/>
</dbReference>
<comment type="caution">
    <text evidence="6">The sequence shown here is derived from an EMBL/GenBank/DDBJ whole genome shotgun (WGS) entry which is preliminary data.</text>
</comment>
<proteinExistence type="predicted"/>
<evidence type="ECO:0000259" key="5">
    <source>
        <dbReference type="PROSITE" id="PS51005"/>
    </source>
</evidence>
<keyword evidence="2" id="KW-0804">Transcription</keyword>
<evidence type="ECO:0000313" key="7">
    <source>
        <dbReference type="Proteomes" id="UP001633002"/>
    </source>
</evidence>
<keyword evidence="7" id="KW-1185">Reference proteome</keyword>
<evidence type="ECO:0000313" key="6">
    <source>
        <dbReference type="EMBL" id="KAL3681492.1"/>
    </source>
</evidence>
<organism evidence="6 7">
    <name type="scientific">Riccia sorocarpa</name>
    <dbReference type="NCBI Taxonomy" id="122646"/>
    <lineage>
        <taxon>Eukaryota</taxon>
        <taxon>Viridiplantae</taxon>
        <taxon>Streptophyta</taxon>
        <taxon>Embryophyta</taxon>
        <taxon>Marchantiophyta</taxon>
        <taxon>Marchantiopsida</taxon>
        <taxon>Marchantiidae</taxon>
        <taxon>Marchantiales</taxon>
        <taxon>Ricciaceae</taxon>
        <taxon>Riccia</taxon>
    </lineage>
</organism>
<gene>
    <name evidence="6" type="ORF">R1sor_024448</name>
</gene>
<keyword evidence="1" id="KW-0805">Transcription regulation</keyword>
<feature type="region of interest" description="Disordered" evidence="4">
    <location>
        <begin position="1"/>
        <end position="37"/>
    </location>
</feature>
<dbReference type="Proteomes" id="UP001633002">
    <property type="component" value="Unassembled WGS sequence"/>
</dbReference>
<dbReference type="EMBL" id="JBJQOH010000007">
    <property type="protein sequence ID" value="KAL3681492.1"/>
    <property type="molecule type" value="Genomic_DNA"/>
</dbReference>
<feature type="domain" description="NAC" evidence="5">
    <location>
        <begin position="41"/>
        <end position="213"/>
    </location>
</feature>
<accession>A0ABD3GSS6</accession>
<sequence>MSIHYGSANSAGGGQLPEATGTGNQQPPPSQISPINAKSKLPWGWHFRPTAAELITNLDNKVKRQRQERNRLEPEDIHDVFESDVLREIDLSQVEPWEIKGIPETCSIRATHADDLNQYFYTQKEQKYRHGKRSNRATRRGFWKATGRDKPIYGKMSHRDKGKRIIGYRKALVFYEGRAPNGNKTDWILHEYRLEADPDSTEEQWVACHMFIKERNVTPREVPESSIMPEAEWPELAVKEETDFPTYTDPRRTMLQQQGPELASFHLLPCVRDDLSLPRLEEDDNHHYSARRDVFPCDVGVPPCPEGALAVTRVPPVVSYNEQERLIAELLNTYAENPQQSIWSTLGDGPPVPSDSFWNVHSLYGL</sequence>
<dbReference type="PROSITE" id="PS51005">
    <property type="entry name" value="NAC"/>
    <property type="match status" value="1"/>
</dbReference>
<evidence type="ECO:0000256" key="4">
    <source>
        <dbReference type="SAM" id="MobiDB-lite"/>
    </source>
</evidence>
<evidence type="ECO:0000256" key="2">
    <source>
        <dbReference type="ARBA" id="ARBA00023163"/>
    </source>
</evidence>
<name>A0ABD3GSS6_9MARC</name>
<dbReference type="InterPro" id="IPR003441">
    <property type="entry name" value="NAC-dom"/>
</dbReference>
<dbReference type="InterPro" id="IPR036093">
    <property type="entry name" value="NAC_dom_sf"/>
</dbReference>